<evidence type="ECO:0000313" key="1">
    <source>
        <dbReference type="EMBL" id="JAH38761.1"/>
    </source>
</evidence>
<reference evidence="1" key="2">
    <citation type="journal article" date="2015" name="Fish Shellfish Immunol.">
        <title>Early steps in the European eel (Anguilla anguilla)-Vibrio vulnificus interaction in the gills: Role of the RtxA13 toxin.</title>
        <authorList>
            <person name="Callol A."/>
            <person name="Pajuelo D."/>
            <person name="Ebbesson L."/>
            <person name="Teles M."/>
            <person name="MacKenzie S."/>
            <person name="Amaro C."/>
        </authorList>
    </citation>
    <scope>NUCLEOTIDE SEQUENCE</scope>
</reference>
<name>A0A0E9SBY9_ANGAN</name>
<protein>
    <submittedName>
        <fullName evidence="1">Uncharacterized protein</fullName>
    </submittedName>
</protein>
<reference evidence="1" key="1">
    <citation type="submission" date="2014-11" db="EMBL/GenBank/DDBJ databases">
        <authorList>
            <person name="Amaro Gonzalez C."/>
        </authorList>
    </citation>
    <scope>NUCLEOTIDE SEQUENCE</scope>
</reference>
<dbReference type="EMBL" id="GBXM01069816">
    <property type="protein sequence ID" value="JAH38761.1"/>
    <property type="molecule type" value="Transcribed_RNA"/>
</dbReference>
<sequence>MLTSSHRD</sequence>
<proteinExistence type="predicted"/>
<organism evidence="1">
    <name type="scientific">Anguilla anguilla</name>
    <name type="common">European freshwater eel</name>
    <name type="synonym">Muraena anguilla</name>
    <dbReference type="NCBI Taxonomy" id="7936"/>
    <lineage>
        <taxon>Eukaryota</taxon>
        <taxon>Metazoa</taxon>
        <taxon>Chordata</taxon>
        <taxon>Craniata</taxon>
        <taxon>Vertebrata</taxon>
        <taxon>Euteleostomi</taxon>
        <taxon>Actinopterygii</taxon>
        <taxon>Neopterygii</taxon>
        <taxon>Teleostei</taxon>
        <taxon>Anguilliformes</taxon>
        <taxon>Anguillidae</taxon>
        <taxon>Anguilla</taxon>
    </lineage>
</organism>
<accession>A0A0E9SBY9</accession>